<feature type="transmembrane region" description="Helical" evidence="16">
    <location>
        <begin position="796"/>
        <end position="819"/>
    </location>
</feature>
<comment type="subcellular location">
    <subcellularLocation>
        <location evidence="1">Endoplasmic reticulum membrane</location>
        <topology evidence="1">Multi-pass membrane protein</topology>
    </subcellularLocation>
</comment>
<feature type="transmembrane region" description="Helical" evidence="16">
    <location>
        <begin position="6"/>
        <end position="29"/>
    </location>
</feature>
<dbReference type="PANTHER" id="PTHR12250">
    <property type="entry name" value="PHOSPHATIDYLINOSITOL GLYCAN, CLASS N"/>
    <property type="match status" value="1"/>
</dbReference>
<evidence type="ECO:0000256" key="2">
    <source>
        <dbReference type="ARBA" id="ARBA00004687"/>
    </source>
</evidence>
<keyword evidence="8" id="KW-0479">Metal-binding</keyword>
<feature type="transmembrane region" description="Helical" evidence="16">
    <location>
        <begin position="441"/>
        <end position="460"/>
    </location>
</feature>
<evidence type="ECO:0000313" key="19">
    <source>
        <dbReference type="Proteomes" id="UP000663841"/>
    </source>
</evidence>
<dbReference type="UniPathway" id="UPA00196"/>
<feature type="transmembrane region" description="Helical" evidence="16">
    <location>
        <begin position="663"/>
        <end position="688"/>
    </location>
</feature>
<evidence type="ECO:0000256" key="1">
    <source>
        <dbReference type="ARBA" id="ARBA00004477"/>
    </source>
</evidence>
<reference evidence="18" key="1">
    <citation type="submission" date="2021-01" db="EMBL/GenBank/DDBJ databases">
        <authorList>
            <person name="Kaushik A."/>
        </authorList>
    </citation>
    <scope>NUCLEOTIDE SEQUENCE</scope>
    <source>
        <strain evidence="18">AG3-T5</strain>
    </source>
</reference>
<dbReference type="Pfam" id="PF04987">
    <property type="entry name" value="PigN"/>
    <property type="match status" value="1"/>
</dbReference>
<dbReference type="Proteomes" id="UP000663841">
    <property type="component" value="Unassembled WGS sequence"/>
</dbReference>
<accession>A0A8H3GYZ7</accession>
<evidence type="ECO:0000256" key="3">
    <source>
        <dbReference type="ARBA" id="ARBA00008400"/>
    </source>
</evidence>
<dbReference type="PANTHER" id="PTHR12250:SF0">
    <property type="entry name" value="GPI ETHANOLAMINE PHOSPHATE TRANSFERASE 1"/>
    <property type="match status" value="1"/>
</dbReference>
<evidence type="ECO:0000256" key="4">
    <source>
        <dbReference type="ARBA" id="ARBA00020831"/>
    </source>
</evidence>
<feature type="transmembrane region" description="Helical" evidence="16">
    <location>
        <begin position="552"/>
        <end position="572"/>
    </location>
</feature>
<dbReference type="CDD" id="cd16020">
    <property type="entry name" value="GPI_EPT_1"/>
    <property type="match status" value="1"/>
</dbReference>
<evidence type="ECO:0000256" key="15">
    <source>
        <dbReference type="PROSITE-ProRule" id="PRU00134"/>
    </source>
</evidence>
<dbReference type="InterPro" id="IPR002893">
    <property type="entry name" value="Znf_MYND"/>
</dbReference>
<dbReference type="Gene3D" id="6.10.140.2220">
    <property type="match status" value="1"/>
</dbReference>
<organism evidence="18 19">
    <name type="scientific">Rhizoctonia solani</name>
    <dbReference type="NCBI Taxonomy" id="456999"/>
    <lineage>
        <taxon>Eukaryota</taxon>
        <taxon>Fungi</taxon>
        <taxon>Dikarya</taxon>
        <taxon>Basidiomycota</taxon>
        <taxon>Agaricomycotina</taxon>
        <taxon>Agaricomycetes</taxon>
        <taxon>Cantharellales</taxon>
        <taxon>Ceratobasidiaceae</taxon>
        <taxon>Rhizoctonia</taxon>
    </lineage>
</organism>
<evidence type="ECO:0000256" key="14">
    <source>
        <dbReference type="ARBA" id="ARBA00023180"/>
    </source>
</evidence>
<comment type="caution">
    <text evidence="18">The sequence shown here is derived from an EMBL/GenBank/DDBJ whole genome shotgun (WGS) entry which is preliminary data.</text>
</comment>
<evidence type="ECO:0000256" key="16">
    <source>
        <dbReference type="SAM" id="Phobius"/>
    </source>
</evidence>
<dbReference type="PROSITE" id="PS50865">
    <property type="entry name" value="ZF_MYND_2"/>
    <property type="match status" value="1"/>
</dbReference>
<evidence type="ECO:0000256" key="10">
    <source>
        <dbReference type="ARBA" id="ARBA00022824"/>
    </source>
</evidence>
<feature type="domain" description="MYND-type" evidence="17">
    <location>
        <begin position="1296"/>
        <end position="1342"/>
    </location>
</feature>
<protein>
    <recommendedName>
        <fullName evidence="4">GPI ethanolamine phosphate transferase 1</fullName>
    </recommendedName>
</protein>
<dbReference type="InterPro" id="IPR017850">
    <property type="entry name" value="Alkaline_phosphatase_core_sf"/>
</dbReference>
<feature type="transmembrane region" description="Helical" evidence="16">
    <location>
        <begin position="592"/>
        <end position="611"/>
    </location>
</feature>
<evidence type="ECO:0000256" key="13">
    <source>
        <dbReference type="ARBA" id="ARBA00023136"/>
    </source>
</evidence>
<dbReference type="GO" id="GO:0008270">
    <property type="term" value="F:zinc ion binding"/>
    <property type="evidence" value="ECO:0007669"/>
    <property type="project" value="UniProtKB-KW"/>
</dbReference>
<keyword evidence="10" id="KW-0256">Endoplasmic reticulum</keyword>
<dbReference type="SUPFAM" id="SSF144232">
    <property type="entry name" value="HIT/MYND zinc finger-like"/>
    <property type="match status" value="1"/>
</dbReference>
<keyword evidence="14" id="KW-0325">Glycoprotein</keyword>
<keyword evidence="13 16" id="KW-0472">Membrane</keyword>
<gene>
    <name evidence="18" type="ORF">RDB_LOCUS180271</name>
</gene>
<evidence type="ECO:0000256" key="5">
    <source>
        <dbReference type="ARBA" id="ARBA00022502"/>
    </source>
</evidence>
<feature type="transmembrane region" description="Helical" evidence="16">
    <location>
        <begin position="402"/>
        <end position="421"/>
    </location>
</feature>
<keyword evidence="7 16" id="KW-0812">Transmembrane</keyword>
<evidence type="ECO:0000256" key="7">
    <source>
        <dbReference type="ARBA" id="ARBA00022692"/>
    </source>
</evidence>
<feature type="transmembrane region" description="Helical" evidence="16">
    <location>
        <begin position="831"/>
        <end position="850"/>
    </location>
</feature>
<comment type="similarity">
    <text evidence="3">Belongs to the PIGG/PIGN/PIGO family. PIGN subfamily.</text>
</comment>
<keyword evidence="5" id="KW-0337">GPI-anchor biosynthesis</keyword>
<evidence type="ECO:0000313" key="18">
    <source>
        <dbReference type="EMBL" id="CAE6472367.1"/>
    </source>
</evidence>
<evidence type="ECO:0000256" key="9">
    <source>
        <dbReference type="ARBA" id="ARBA00022771"/>
    </source>
</evidence>
<dbReference type="GO" id="GO:0051377">
    <property type="term" value="F:mannose-ethanolamine phosphotransferase activity"/>
    <property type="evidence" value="ECO:0007669"/>
    <property type="project" value="InterPro"/>
</dbReference>
<keyword evidence="9 15" id="KW-0863">Zinc-finger</keyword>
<keyword evidence="6" id="KW-0808">Transferase</keyword>
<dbReference type="GO" id="GO:0005789">
    <property type="term" value="C:endoplasmic reticulum membrane"/>
    <property type="evidence" value="ECO:0007669"/>
    <property type="project" value="UniProtKB-SubCell"/>
</dbReference>
<comment type="pathway">
    <text evidence="2">Glycolipid biosynthesis; glycosylphosphatidylinositol-anchor biosynthesis.</text>
</comment>
<name>A0A8H3GYZ7_9AGAM</name>
<dbReference type="Gene3D" id="3.40.720.10">
    <property type="entry name" value="Alkaline Phosphatase, subunit A"/>
    <property type="match status" value="2"/>
</dbReference>
<dbReference type="GO" id="GO:0006506">
    <property type="term" value="P:GPI anchor biosynthetic process"/>
    <property type="evidence" value="ECO:0007669"/>
    <property type="project" value="UniProtKB-UniPathway"/>
</dbReference>
<proteinExistence type="inferred from homology"/>
<feature type="transmembrane region" description="Helical" evidence="16">
    <location>
        <begin position="759"/>
        <end position="784"/>
    </location>
</feature>
<dbReference type="InterPro" id="IPR037671">
    <property type="entry name" value="PIGN_N"/>
</dbReference>
<evidence type="ECO:0000256" key="8">
    <source>
        <dbReference type="ARBA" id="ARBA00022723"/>
    </source>
</evidence>
<keyword evidence="11" id="KW-0862">Zinc</keyword>
<sequence>MRTHTTSQILLLGLIFHVVYIYSVFDCYFTSPVVHGTRQHRIFWPHNAPQKAPAKRVVLIVGDGLRADLLFNTNPFPNIPDSPVSAAPFLRSVASERGAFGISHTRVPTESRPGHVALIGGMYEDVSAVTKGWKTNPVDFDSVFNKSSHTFAYGSPDIVPMFARGEYMENIIHVDAIVQEAEKLINDFYAHDDEPENESRTAYVFTADHGMSAIGNHGDGDPDNTRTPLIAWGAGIRGPVPDPDSNSTHDSYSKPAWGQPLTDLARADVQQADVAALMSALLGVDWPMNSVGVVPGLVNGPGYIKETDKRGSEQMARIGVVNARAILEQYRVKHGESFLLKYKSFPPLEPYAAGALPPGTLELREIERLLAAGDWQTARQKAQHLIDITLEGLGYLQRYDRYIIRFIVTAGYIGWMLLSALHVLHTHVVPQNPTANHTSLSMLDILTWIVTLSTTGIFAYQRSPWTYYLYAAFPIYFFRSILREGNALYEILEREMDWGTFPTPEELLAWGIGSVAVLECMTNKLLSLGWAISCLVSGIFTVLSVEKTESVFLISLGAGAIILLGLAGDVAVKAECGGRAFSFSSLVHMPKGSVQAQIILVVGALVTTISSVRSLQNKEGLPVLNQTAGWILLTSSVVLPIFLKPSAPSSTSKLQQYFLAFGPLFVLLSISTEGLFYASFSLTLFLWVEIEAKLHQLGEKAAPKRFVPTPTKRNIGWRAEALSRTLDEDQYEEQPKVVKTPPLIPRSSRGLSGADVRRALFFLFFVQVAFFGAANVASVSSFYLEPVYRLIPVFNPFFMASLLIFKIIAPYVMLSTIFATLNRRVALPPFALFKVALGLTDVMSLTFFYLEPESDVVDLISQKINFGCSRIGSKLNTTEHASINLSEDVAHTNTFGAFLKKIGDSSNPHEVSVALHDFVMNLMHESKEQPKPRDWLLGILTSRSGGRMFLRTVGGFINTDVNFFLNVLWQDRKTFLEICTSRLTPGWGLVVLLIGEHVQWASESGVFAASPSELKYLEDFCLKAGAYQPDPDDDDEDEYYETALVDTRDARVMLQAYLTRISSTVRVPLVPLPPGLALQLIGFFRQPIFLDMADLMPPLIKTSCVWIWKRLDESTHKLPHPSQDSILNRYTIRTFDLIGRLYSQYLSAPTTTITSFTKALAESDFVNLFDKLLLLSLSEGSDISKLASGEDKSLDQLSESEDPNGLGRDWSRLVHKAIFMCMSYGSNAKPSNGVISHFYQDWLKIWRCFDANFPQHHVASTFFGGQINKCKLAAVALGTSFSYADRKTRTNIECAYPRCPGAAVEDDLQGACGGCFVVPYCSRLCQSKHWVDLSQEPHSRVCDSGVNPAVGLKESKKPE</sequence>
<evidence type="ECO:0000256" key="12">
    <source>
        <dbReference type="ARBA" id="ARBA00022989"/>
    </source>
</evidence>
<dbReference type="EMBL" id="CAJMWW010000491">
    <property type="protein sequence ID" value="CAE6472367.1"/>
    <property type="molecule type" value="Genomic_DNA"/>
</dbReference>
<evidence type="ECO:0000259" key="17">
    <source>
        <dbReference type="PROSITE" id="PS50865"/>
    </source>
</evidence>
<dbReference type="InterPro" id="IPR017852">
    <property type="entry name" value="GPI_EtnP_transferase_1_C"/>
</dbReference>
<keyword evidence="12 16" id="KW-1133">Transmembrane helix</keyword>
<evidence type="ECO:0000256" key="11">
    <source>
        <dbReference type="ARBA" id="ARBA00022833"/>
    </source>
</evidence>
<evidence type="ECO:0000256" key="6">
    <source>
        <dbReference type="ARBA" id="ARBA00022679"/>
    </source>
</evidence>
<feature type="transmembrane region" description="Helical" evidence="16">
    <location>
        <begin position="623"/>
        <end position="643"/>
    </location>
</feature>
<dbReference type="SUPFAM" id="SSF53649">
    <property type="entry name" value="Alkaline phosphatase-like"/>
    <property type="match status" value="1"/>
</dbReference>
<feature type="transmembrane region" description="Helical" evidence="16">
    <location>
        <begin position="525"/>
        <end position="545"/>
    </location>
</feature>
<dbReference type="InterPro" id="IPR007070">
    <property type="entry name" value="GPI_EtnP_transferase_1"/>
</dbReference>